<dbReference type="EMBL" id="PZJH01000003">
    <property type="protein sequence ID" value="RAK44758.1"/>
    <property type="molecule type" value="Genomic_DNA"/>
</dbReference>
<dbReference type="PROSITE" id="PS50983">
    <property type="entry name" value="FE_B12_PBP"/>
    <property type="match status" value="1"/>
</dbReference>
<proteinExistence type="inferred from homology"/>
<evidence type="ECO:0000313" key="7">
    <source>
        <dbReference type="EMBL" id="RAK44758.1"/>
    </source>
</evidence>
<dbReference type="SUPFAM" id="SSF53807">
    <property type="entry name" value="Helical backbone' metal receptor"/>
    <property type="match status" value="1"/>
</dbReference>
<gene>
    <name evidence="7" type="ORF">BHU61_08580</name>
</gene>
<reference evidence="7 8" key="1">
    <citation type="journal article" date="2018" name="Front. Microbiol.">
        <title>Description and Comparative Genomics of Macrococcus caseolyticus subsp. hominis subsp. nov., Macrococcus goetzii sp. nov., Macrococcus epidermidis sp. nov., and Macrococcus bohemicus sp. nov., Novel Macrococci From Human Clinical Material With Virulence Potential and Suspected Uptake of Foreign DNA by Natural Transformation.</title>
        <authorList>
            <person name="Maslanova I."/>
            <person name="Wertheimer Z."/>
            <person name="Sedlacek I."/>
            <person name="Svec P."/>
            <person name="Indrakova A."/>
            <person name="Kovarovic V."/>
            <person name="Schumann P."/>
            <person name="Sproer C."/>
            <person name="Kralova S."/>
            <person name="Sedo O."/>
            <person name="Kristofova L."/>
            <person name="Vrbovska V."/>
            <person name="Fuzik T."/>
            <person name="Petras P."/>
            <person name="Zdrahal Z."/>
            <person name="Ruzickova V."/>
            <person name="Doskar J."/>
            <person name="Pantucek R."/>
        </authorList>
    </citation>
    <scope>NUCLEOTIDE SEQUENCE [LARGE SCALE GENOMIC DNA]</scope>
    <source>
        <strain evidence="7 8">01/688</strain>
    </source>
</reference>
<evidence type="ECO:0000256" key="1">
    <source>
        <dbReference type="ARBA" id="ARBA00004196"/>
    </source>
</evidence>
<dbReference type="GO" id="GO:1901678">
    <property type="term" value="P:iron coordination entity transport"/>
    <property type="evidence" value="ECO:0007669"/>
    <property type="project" value="UniProtKB-ARBA"/>
</dbReference>
<evidence type="ECO:0000259" key="6">
    <source>
        <dbReference type="PROSITE" id="PS50983"/>
    </source>
</evidence>
<dbReference type="InterPro" id="IPR051313">
    <property type="entry name" value="Bact_iron-sidero_bind"/>
</dbReference>
<sequence>MKKFLALLIACIMVLAACGGTSDKKESKDTSGKAEMVDFKLDNGKTIKIPKEPKRIVVMGASYVGNLLDLGVKPVGADQYAFQSDILKPKLKGVEKLNAGEIEKIIKLKPDLILTFDTDKDNSKYAKIAPTIPFTYTKHGYLDVHELLGKIVGKEKEAKAFVDQWKEETKKDGEEIKKHLGDDKTYSIFQFFQKEIYVYGDNWGRGSEIIYQAFDLNMQDKITKDVKPTGWKKVSAESLGDYAGDIVLVSSDTGKISNTVTESKVWKNMDAVKNNKVVQYDAEDFWFNDPISLEHQRKVLKEALLKLEK</sequence>
<evidence type="ECO:0000256" key="3">
    <source>
        <dbReference type="ARBA" id="ARBA00022448"/>
    </source>
</evidence>
<accession>A0A327ZUT4</accession>
<dbReference type="RefSeq" id="WP_111716186.1">
    <property type="nucleotide sequence ID" value="NZ_JBHSSR010000013.1"/>
</dbReference>
<feature type="chain" id="PRO_5039672806" evidence="5">
    <location>
        <begin position="20"/>
        <end position="309"/>
    </location>
</feature>
<keyword evidence="8" id="KW-1185">Reference proteome</keyword>
<name>A0A327ZUT4_9STAP</name>
<dbReference type="AlphaFoldDB" id="A0A327ZUT4"/>
<evidence type="ECO:0000256" key="5">
    <source>
        <dbReference type="SAM" id="SignalP"/>
    </source>
</evidence>
<comment type="subcellular location">
    <subcellularLocation>
        <location evidence="1">Cell envelope</location>
    </subcellularLocation>
</comment>
<dbReference type="Proteomes" id="UP000249808">
    <property type="component" value="Unassembled WGS sequence"/>
</dbReference>
<dbReference type="GO" id="GO:0030288">
    <property type="term" value="C:outer membrane-bounded periplasmic space"/>
    <property type="evidence" value="ECO:0007669"/>
    <property type="project" value="TreeGrafter"/>
</dbReference>
<protein>
    <submittedName>
        <fullName evidence="7">Ferrichrome ABC transporter substrate-binding protein</fullName>
    </submittedName>
</protein>
<evidence type="ECO:0000313" key="8">
    <source>
        <dbReference type="Proteomes" id="UP000249808"/>
    </source>
</evidence>
<dbReference type="PANTHER" id="PTHR30532">
    <property type="entry name" value="IRON III DICITRATE-BINDING PERIPLASMIC PROTEIN"/>
    <property type="match status" value="1"/>
</dbReference>
<feature type="signal peptide" evidence="5">
    <location>
        <begin position="1"/>
        <end position="19"/>
    </location>
</feature>
<dbReference type="InterPro" id="IPR002491">
    <property type="entry name" value="ABC_transptr_periplasmic_BD"/>
</dbReference>
<keyword evidence="4 5" id="KW-0732">Signal</keyword>
<evidence type="ECO:0000256" key="4">
    <source>
        <dbReference type="ARBA" id="ARBA00022729"/>
    </source>
</evidence>
<dbReference type="Pfam" id="PF01497">
    <property type="entry name" value="Peripla_BP_2"/>
    <property type="match status" value="1"/>
</dbReference>
<dbReference type="PANTHER" id="PTHR30532:SF26">
    <property type="entry name" value="IRON(3+)-HYDROXAMATE-BINDING PROTEIN FHUD"/>
    <property type="match status" value="1"/>
</dbReference>
<comment type="similarity">
    <text evidence="2">Belongs to the bacterial solute-binding protein 8 family.</text>
</comment>
<dbReference type="Gene3D" id="3.40.50.1980">
    <property type="entry name" value="Nitrogenase molybdenum iron protein domain"/>
    <property type="match status" value="2"/>
</dbReference>
<comment type="caution">
    <text evidence="7">The sequence shown here is derived from an EMBL/GenBank/DDBJ whole genome shotgun (WGS) entry which is preliminary data.</text>
</comment>
<organism evidence="7 8">
    <name type="scientific">Macrococcus epidermidis</name>
    <dbReference type="NCBI Taxonomy" id="1902580"/>
    <lineage>
        <taxon>Bacteria</taxon>
        <taxon>Bacillati</taxon>
        <taxon>Bacillota</taxon>
        <taxon>Bacilli</taxon>
        <taxon>Bacillales</taxon>
        <taxon>Staphylococcaceae</taxon>
        <taxon>Macrococcus</taxon>
    </lineage>
</organism>
<evidence type="ECO:0000256" key="2">
    <source>
        <dbReference type="ARBA" id="ARBA00008814"/>
    </source>
</evidence>
<keyword evidence="3" id="KW-0813">Transport</keyword>
<feature type="domain" description="Fe/B12 periplasmic-binding" evidence="6">
    <location>
        <begin position="55"/>
        <end position="308"/>
    </location>
</feature>
<dbReference type="PROSITE" id="PS51257">
    <property type="entry name" value="PROKAR_LIPOPROTEIN"/>
    <property type="match status" value="1"/>
</dbReference>